<dbReference type="Proteomes" id="UP000070175">
    <property type="component" value="Unassembled WGS sequence"/>
</dbReference>
<sequence length="269" mass="31296">MSNKKKDHQNYNVLDKSEQQWTNRVLLATPTTGLVRMEWVHARYGQIIPTNWSQVELSQWMGSYVPLQYQLPDAENLIAKQVVDGDFEWLLSLEQDNVIPPHTFRTFNDYMISEEYPVVSGLYFTKSYPAEPLIYRGRGNGSYRNFKFGDKVMADGVPLGCVIIHGSIIKKLWEESPEYRVGNQVVRRVFQVPDRSLETPDANRFGAVRGTSDLEFCSRLMNDKILEKAGWPEFQKKKYPFLVDTDIFVRHIDDKGRQYPLEIPTQHNK</sequence>
<name>A0A133VQ67_9EURY</name>
<organism evidence="1 2">
    <name type="scientific">candidate division MSBL1 archaeon SCGC-AAA382N08</name>
    <dbReference type="NCBI Taxonomy" id="1698285"/>
    <lineage>
        <taxon>Archaea</taxon>
        <taxon>Methanobacteriati</taxon>
        <taxon>Methanobacteriota</taxon>
        <taxon>candidate division MSBL1</taxon>
    </lineage>
</organism>
<keyword evidence="2" id="KW-1185">Reference proteome</keyword>
<dbReference type="AlphaFoldDB" id="A0A133VQ67"/>
<protein>
    <submittedName>
        <fullName evidence="1">Uncharacterized protein</fullName>
    </submittedName>
</protein>
<evidence type="ECO:0000313" key="1">
    <source>
        <dbReference type="EMBL" id="KXB08551.1"/>
    </source>
</evidence>
<comment type="caution">
    <text evidence="1">The sequence shown here is derived from an EMBL/GenBank/DDBJ whole genome shotgun (WGS) entry which is preliminary data.</text>
</comment>
<accession>A0A133VQ67</accession>
<reference evidence="1 2" key="1">
    <citation type="journal article" date="2016" name="Sci. Rep.">
        <title>Metabolic traits of an uncultured archaeal lineage -MSBL1- from brine pools of the Red Sea.</title>
        <authorList>
            <person name="Mwirichia R."/>
            <person name="Alam I."/>
            <person name="Rashid M."/>
            <person name="Vinu M."/>
            <person name="Ba-Alawi W."/>
            <person name="Anthony Kamau A."/>
            <person name="Kamanda Ngugi D."/>
            <person name="Goker M."/>
            <person name="Klenk H.P."/>
            <person name="Bajic V."/>
            <person name="Stingl U."/>
        </authorList>
    </citation>
    <scope>NUCLEOTIDE SEQUENCE [LARGE SCALE GENOMIC DNA]</scope>
    <source>
        <strain evidence="1">SCGC-AAA382N08</strain>
    </source>
</reference>
<gene>
    <name evidence="1" type="ORF">AKJ56_00970</name>
</gene>
<proteinExistence type="predicted"/>
<evidence type="ECO:0000313" key="2">
    <source>
        <dbReference type="Proteomes" id="UP000070175"/>
    </source>
</evidence>
<dbReference type="Gene3D" id="3.90.550.40">
    <property type="match status" value="1"/>
</dbReference>
<dbReference type="EMBL" id="LHYJ01000010">
    <property type="protein sequence ID" value="KXB08551.1"/>
    <property type="molecule type" value="Genomic_DNA"/>
</dbReference>